<organism evidence="3 4">
    <name type="scientific">Miniimonas arenae</name>
    <dbReference type="NCBI Taxonomy" id="676201"/>
    <lineage>
        <taxon>Bacteria</taxon>
        <taxon>Bacillati</taxon>
        <taxon>Actinomycetota</taxon>
        <taxon>Actinomycetes</taxon>
        <taxon>Micrococcales</taxon>
        <taxon>Beutenbergiaceae</taxon>
        <taxon>Miniimonas</taxon>
    </lineage>
</organism>
<comment type="similarity">
    <text evidence="1">Belongs to the N-acylglucosamine 2-epimerase family.</text>
</comment>
<dbReference type="EMBL" id="VENP01000075">
    <property type="protein sequence ID" value="TNU72985.1"/>
    <property type="molecule type" value="Genomic_DNA"/>
</dbReference>
<comment type="caution">
    <text evidence="3">The sequence shown here is derived from an EMBL/GenBank/DDBJ whole genome shotgun (WGS) entry which is preliminary data.</text>
</comment>
<keyword evidence="4" id="KW-1185">Reference proteome</keyword>
<proteinExistence type="inferred from homology"/>
<dbReference type="GO" id="GO:0005975">
    <property type="term" value="P:carbohydrate metabolic process"/>
    <property type="evidence" value="ECO:0007669"/>
    <property type="project" value="InterPro"/>
</dbReference>
<dbReference type="OrthoDB" id="9806359at2"/>
<evidence type="ECO:0000313" key="4">
    <source>
        <dbReference type="Proteomes" id="UP000313849"/>
    </source>
</evidence>
<dbReference type="InterPro" id="IPR008928">
    <property type="entry name" value="6-hairpin_glycosidase_sf"/>
</dbReference>
<name>A0A5C5BAK6_9MICO</name>
<dbReference type="SUPFAM" id="SSF48208">
    <property type="entry name" value="Six-hairpin glycosidases"/>
    <property type="match status" value="1"/>
</dbReference>
<dbReference type="PANTHER" id="PTHR15108">
    <property type="entry name" value="N-ACYLGLUCOSAMINE-2-EPIMERASE"/>
    <property type="match status" value="1"/>
</dbReference>
<evidence type="ECO:0000256" key="1">
    <source>
        <dbReference type="ARBA" id="ARBA00008558"/>
    </source>
</evidence>
<evidence type="ECO:0000313" key="3">
    <source>
        <dbReference type="EMBL" id="TNU72985.1"/>
    </source>
</evidence>
<dbReference type="Pfam" id="PF07221">
    <property type="entry name" value="GlcNAc_2-epim"/>
    <property type="match status" value="1"/>
</dbReference>
<sequence>MDAVSLDDAVSHATQAALPTPATSDGTAAATRAAIDAPLTWLGSPAHARWLEQHTDDLIAFASGSAIDAGFGYLDGDGEVRDSDPDGEAELWITCRMVHSYSLGVLLGRPGCAVLVDHGLGALQQTFADVENGGWYSKVTADGPTASIKEAYAHAFVLLATSSALLAGRPGAAELLAQAQEVHTTRFWNEDEGMAVESWDAAWTECESYRGVNANMHTVEAYLAVADATGEHVWRERALRILRRVLGYAADYSWRIPEHFSTDWEPLPDYNTDDRAHPFRPYGATVGHWFEWARLALHARAAELAHGAPEGDVAWLLEPAVALFEAGVREGWAVDGEDGFVYTVDFDGVPVVRERMHWVVTEAIGAAAALWRATGDVSYAEAYQTWWDYAQTYLLDGSGSWVHELDVHNAPADTVWPGKPDIYHAIQASLIPRLPLWPALASAVKAGLLDS</sequence>
<dbReference type="Proteomes" id="UP000313849">
    <property type="component" value="Unassembled WGS sequence"/>
</dbReference>
<accession>A0A5C5BAK6</accession>
<dbReference type="Gene3D" id="1.50.10.10">
    <property type="match status" value="1"/>
</dbReference>
<dbReference type="InterPro" id="IPR012341">
    <property type="entry name" value="6hp_glycosidase-like_sf"/>
</dbReference>
<protein>
    <submittedName>
        <fullName evidence="3">AGE family epimerase/isomerase</fullName>
    </submittedName>
</protein>
<gene>
    <name evidence="3" type="ORF">FH969_13810</name>
</gene>
<dbReference type="GO" id="GO:0016853">
    <property type="term" value="F:isomerase activity"/>
    <property type="evidence" value="ECO:0007669"/>
    <property type="project" value="UniProtKB-KW"/>
</dbReference>
<reference evidence="3 4" key="1">
    <citation type="submission" date="2019-06" db="EMBL/GenBank/DDBJ databases">
        <title>Draft genome sequence of Miniimonas arenae KCTC 19750T isolated from sea sand.</title>
        <authorList>
            <person name="Park S.-J."/>
        </authorList>
    </citation>
    <scope>NUCLEOTIDE SEQUENCE [LARGE SCALE GENOMIC DNA]</scope>
    <source>
        <strain evidence="3 4">KCTC 19750</strain>
    </source>
</reference>
<dbReference type="InterPro" id="IPR010819">
    <property type="entry name" value="AGE/CE"/>
</dbReference>
<evidence type="ECO:0000256" key="2">
    <source>
        <dbReference type="ARBA" id="ARBA00023235"/>
    </source>
</evidence>
<dbReference type="AlphaFoldDB" id="A0A5C5BAK6"/>
<keyword evidence="2 3" id="KW-0413">Isomerase</keyword>